<dbReference type="Pfam" id="PF14420">
    <property type="entry name" value="Clr5"/>
    <property type="match status" value="1"/>
</dbReference>
<feature type="region of interest" description="Disordered" evidence="1">
    <location>
        <begin position="127"/>
        <end position="171"/>
    </location>
</feature>
<feature type="compositionally biased region" description="Basic and acidic residues" evidence="1">
    <location>
        <begin position="11"/>
        <end position="24"/>
    </location>
</feature>
<feature type="region of interest" description="Disordered" evidence="1">
    <location>
        <begin position="456"/>
        <end position="497"/>
    </location>
</feature>
<feature type="region of interest" description="Disordered" evidence="1">
    <location>
        <begin position="308"/>
        <end position="435"/>
    </location>
</feature>
<protein>
    <recommendedName>
        <fullName evidence="2">Clr5 domain-containing protein</fullName>
    </recommendedName>
</protein>
<feature type="domain" description="Clr5" evidence="2">
    <location>
        <begin position="25"/>
        <end position="77"/>
    </location>
</feature>
<name>A0A9Q0AWH7_9PEZI</name>
<evidence type="ECO:0000259" key="2">
    <source>
        <dbReference type="Pfam" id="PF14420"/>
    </source>
</evidence>
<feature type="compositionally biased region" description="Polar residues" evidence="1">
    <location>
        <begin position="421"/>
        <end position="432"/>
    </location>
</feature>
<keyword evidence="4" id="KW-1185">Reference proteome</keyword>
<feature type="compositionally biased region" description="Basic and acidic residues" evidence="1">
    <location>
        <begin position="458"/>
        <end position="469"/>
    </location>
</feature>
<feature type="region of interest" description="Disordered" evidence="1">
    <location>
        <begin position="1"/>
        <end position="24"/>
    </location>
</feature>
<dbReference type="InterPro" id="IPR025676">
    <property type="entry name" value="Clr5_dom"/>
</dbReference>
<proteinExistence type="predicted"/>
<feature type="compositionally biased region" description="Basic and acidic residues" evidence="1">
    <location>
        <begin position="343"/>
        <end position="359"/>
    </location>
</feature>
<dbReference type="PANTHER" id="PTHR38788:SF3">
    <property type="entry name" value="CLR5 DOMAIN-CONTAINING PROTEIN"/>
    <property type="match status" value="1"/>
</dbReference>
<organism evidence="3 4">
    <name type="scientific">Neoarthrinium moseri</name>
    <dbReference type="NCBI Taxonomy" id="1658444"/>
    <lineage>
        <taxon>Eukaryota</taxon>
        <taxon>Fungi</taxon>
        <taxon>Dikarya</taxon>
        <taxon>Ascomycota</taxon>
        <taxon>Pezizomycotina</taxon>
        <taxon>Sordariomycetes</taxon>
        <taxon>Xylariomycetidae</taxon>
        <taxon>Amphisphaeriales</taxon>
        <taxon>Apiosporaceae</taxon>
        <taxon>Neoarthrinium</taxon>
    </lineage>
</organism>
<feature type="compositionally biased region" description="Polar residues" evidence="1">
    <location>
        <begin position="360"/>
        <end position="379"/>
    </location>
</feature>
<reference evidence="3" key="1">
    <citation type="submission" date="2021-03" db="EMBL/GenBank/DDBJ databases">
        <title>Revisited historic fungal species revealed as producer of novel bioactive compounds through whole genome sequencing and comparative genomics.</title>
        <authorList>
            <person name="Vignolle G.A."/>
            <person name="Hochenegger N."/>
            <person name="Mach R.L."/>
            <person name="Mach-Aigner A.R."/>
            <person name="Javad Rahimi M."/>
            <person name="Salim K.A."/>
            <person name="Chan C.M."/>
            <person name="Lim L.B.L."/>
            <person name="Cai F."/>
            <person name="Druzhinina I.S."/>
            <person name="U'Ren J.M."/>
            <person name="Derntl C."/>
        </authorList>
    </citation>
    <scope>NUCLEOTIDE SEQUENCE</scope>
    <source>
        <strain evidence="3">TUCIM 5799</strain>
    </source>
</reference>
<dbReference type="Proteomes" id="UP000829685">
    <property type="component" value="Unassembled WGS sequence"/>
</dbReference>
<evidence type="ECO:0000256" key="1">
    <source>
        <dbReference type="SAM" id="MobiDB-lite"/>
    </source>
</evidence>
<dbReference type="AlphaFoldDB" id="A0A9Q0AWH7"/>
<gene>
    <name evidence="3" type="ORF">JX265_000076</name>
</gene>
<feature type="compositionally biased region" description="Polar residues" evidence="1">
    <location>
        <begin position="318"/>
        <end position="332"/>
    </location>
</feature>
<comment type="caution">
    <text evidence="3">The sequence shown here is derived from an EMBL/GenBank/DDBJ whole genome shotgun (WGS) entry which is preliminary data.</text>
</comment>
<evidence type="ECO:0000313" key="4">
    <source>
        <dbReference type="Proteomes" id="UP000829685"/>
    </source>
</evidence>
<accession>A0A9Q0AWH7</accession>
<feature type="compositionally biased region" description="Basic and acidic residues" evidence="1">
    <location>
        <begin position="409"/>
        <end position="420"/>
    </location>
</feature>
<dbReference type="PANTHER" id="PTHR38788">
    <property type="entry name" value="CLR5 DOMAIN-CONTAINING PROTEIN"/>
    <property type="match status" value="1"/>
</dbReference>
<evidence type="ECO:0000313" key="3">
    <source>
        <dbReference type="EMBL" id="KAI1881250.1"/>
    </source>
</evidence>
<feature type="compositionally biased region" description="Basic residues" evidence="1">
    <location>
        <begin position="398"/>
        <end position="408"/>
    </location>
</feature>
<feature type="compositionally biased region" description="Basic and acidic residues" evidence="1">
    <location>
        <begin position="308"/>
        <end position="317"/>
    </location>
</feature>
<feature type="compositionally biased region" description="Basic and acidic residues" evidence="1">
    <location>
        <begin position="386"/>
        <end position="397"/>
    </location>
</feature>
<sequence>MENNASTMETPELRESTKPFRPKCSKDWEDRREIIEQLYWQDDKELPEVMDLMKAIHGFQASKKQYKTKFRQWNIRKNISSQKKNAMLSIQERRRLVTNKETKFLYHGRLVAQYKLDRFEKSASCTNQTGEVDDKAGVQTPSDVEYRTPSPAVAPGPTGPPTDDYAEGSIGPGDDLEINLATIMMNQTFPFSINDESHFANTDTTANGAVGDVQTSTTNWHARQRGPWDSLFLDSDYDYYHNEQVDYDHTQWGNMPTLLDSNYAVRPASTIDPSVLSSEHAMNLFPSDGLSSFNHVLDTKLELETSSRQENILHEVDNTTGRSLSTPLQESTAVADLSIPSQEKSKADGSDSDKAENKKNTTISALEQTASSTSQNSRQLIIADTTESRERRWECNRRAQKAFRKKVREQKEHAERERQNQQHAGNSYSIPKSTEPWAADETCGLPWGSISIRHVMTRGHESESRKGGSGDDWSDGSQETVTGSMLEGLTSMAVQDD</sequence>
<dbReference type="EMBL" id="JAFIMR010000001">
    <property type="protein sequence ID" value="KAI1881250.1"/>
    <property type="molecule type" value="Genomic_DNA"/>
</dbReference>